<protein>
    <submittedName>
        <fullName evidence="1">Uncharacterized protein</fullName>
    </submittedName>
</protein>
<evidence type="ECO:0000313" key="1">
    <source>
        <dbReference type="EMBL" id="SLM48288.1"/>
    </source>
</evidence>
<sequence>MPLWYNLTKSGRHRYYRAHQAGTFHRPIFLEGPPRYGYQSRYQWIRQNRKKRPAGLARRP</sequence>
<dbReference type="KEGG" id="nja:NSJP_2116"/>
<dbReference type="STRING" id="1325564.NSJP_2116"/>
<accession>A0A1W1I5J1</accession>
<dbReference type="Proteomes" id="UP000192042">
    <property type="component" value="Chromosome I"/>
</dbReference>
<name>A0A1W1I5J1_9BACT</name>
<keyword evidence="2" id="KW-1185">Reference proteome</keyword>
<gene>
    <name evidence="1" type="ORF">NSJP_2116</name>
</gene>
<dbReference type="EMBL" id="LT828648">
    <property type="protein sequence ID" value="SLM48288.1"/>
    <property type="molecule type" value="Genomic_DNA"/>
</dbReference>
<dbReference type="AlphaFoldDB" id="A0A1W1I5J1"/>
<organism evidence="1 2">
    <name type="scientific">Nitrospira japonica</name>
    <dbReference type="NCBI Taxonomy" id="1325564"/>
    <lineage>
        <taxon>Bacteria</taxon>
        <taxon>Pseudomonadati</taxon>
        <taxon>Nitrospirota</taxon>
        <taxon>Nitrospiria</taxon>
        <taxon>Nitrospirales</taxon>
        <taxon>Nitrospiraceae</taxon>
        <taxon>Nitrospira</taxon>
    </lineage>
</organism>
<proteinExistence type="predicted"/>
<evidence type="ECO:0000313" key="2">
    <source>
        <dbReference type="Proteomes" id="UP000192042"/>
    </source>
</evidence>
<reference evidence="1 2" key="1">
    <citation type="submission" date="2017-03" db="EMBL/GenBank/DDBJ databases">
        <authorList>
            <person name="Afonso C.L."/>
            <person name="Miller P.J."/>
            <person name="Scott M.A."/>
            <person name="Spackman E."/>
            <person name="Goraichik I."/>
            <person name="Dimitrov K.M."/>
            <person name="Suarez D.L."/>
            <person name="Swayne D.E."/>
        </authorList>
    </citation>
    <scope>NUCLEOTIDE SEQUENCE [LARGE SCALE GENOMIC DNA]</scope>
    <source>
        <strain evidence="1">Genome sequencing of Nitrospira japonica strain NJ11</strain>
    </source>
</reference>